<feature type="signal peptide" evidence="1">
    <location>
        <begin position="1"/>
        <end position="25"/>
    </location>
</feature>
<sequence>MTVFKALGLIGLLGVAGTSTLPAIAGPPFRTDDPEPVERGHLELYVFGAGQWRGGDRAGVGPALEFNYGILPDTQFHVVLPAAYDHPEGMPGRAGLGDTEIGVKFRFLHETDVLPQIGVFPMVEVPTGRAESGLGAGHTQVYLPVWVQKSWGPWTTYGGYGWWRNPGAGQRNWSYAGWLLQREVSGSLTLGAEVFRNTAPGDLDPASSGFNAGGIVNLSDKHHLLFSVGRTVSGVHQTQAYLGYQLTMEAPTALSKRLHPNG</sequence>
<feature type="chain" id="PRO_5041382830" description="Transporter" evidence="1">
    <location>
        <begin position="26"/>
        <end position="262"/>
    </location>
</feature>
<dbReference type="Proteomes" id="UP001238179">
    <property type="component" value="Chromosome"/>
</dbReference>
<evidence type="ECO:0000313" key="2">
    <source>
        <dbReference type="EMBL" id="BDU73715.1"/>
    </source>
</evidence>
<dbReference type="AlphaFoldDB" id="A0AA48KA37"/>
<evidence type="ECO:0000313" key="3">
    <source>
        <dbReference type="Proteomes" id="UP001238179"/>
    </source>
</evidence>
<proteinExistence type="predicted"/>
<accession>A0AA48KA37</accession>
<organism evidence="2 3">
    <name type="scientific">Mesoterricola silvestris</name>
    <dbReference type="NCBI Taxonomy" id="2927979"/>
    <lineage>
        <taxon>Bacteria</taxon>
        <taxon>Pseudomonadati</taxon>
        <taxon>Acidobacteriota</taxon>
        <taxon>Holophagae</taxon>
        <taxon>Holophagales</taxon>
        <taxon>Holophagaceae</taxon>
        <taxon>Mesoterricola</taxon>
    </lineage>
</organism>
<reference evidence="3" key="1">
    <citation type="journal article" date="2023" name="Int. J. Syst. Evol. Microbiol.">
        <title>Mesoterricola silvestris gen. nov., sp. nov., Mesoterricola sediminis sp. nov., Geothrix oryzae sp. nov., Geothrix edaphica sp. nov., Geothrix rubra sp. nov., and Geothrix limicola sp. nov., six novel members of Acidobacteriota isolated from soils.</title>
        <authorList>
            <person name="Itoh H."/>
            <person name="Sugisawa Y."/>
            <person name="Mise K."/>
            <person name="Xu Z."/>
            <person name="Kuniyasu M."/>
            <person name="Ushijima N."/>
            <person name="Kawano K."/>
            <person name="Kobayashi E."/>
            <person name="Shiratori Y."/>
            <person name="Masuda Y."/>
            <person name="Senoo K."/>
        </authorList>
    </citation>
    <scope>NUCLEOTIDE SEQUENCE [LARGE SCALE GENOMIC DNA]</scope>
    <source>
        <strain evidence="3">W79</strain>
    </source>
</reference>
<dbReference type="KEGG" id="msil:METEAL_28890"/>
<evidence type="ECO:0000256" key="1">
    <source>
        <dbReference type="SAM" id="SignalP"/>
    </source>
</evidence>
<name>A0AA48KA37_9BACT</name>
<dbReference type="EMBL" id="AP027080">
    <property type="protein sequence ID" value="BDU73715.1"/>
    <property type="molecule type" value="Genomic_DNA"/>
</dbReference>
<evidence type="ECO:0008006" key="4">
    <source>
        <dbReference type="Google" id="ProtNLM"/>
    </source>
</evidence>
<keyword evidence="1" id="KW-0732">Signal</keyword>
<protein>
    <recommendedName>
        <fullName evidence="4">Transporter</fullName>
    </recommendedName>
</protein>
<gene>
    <name evidence="2" type="ORF">METEAL_28890</name>
</gene>
<dbReference type="RefSeq" id="WP_316412384.1">
    <property type="nucleotide sequence ID" value="NZ_AP027080.1"/>
</dbReference>
<keyword evidence="3" id="KW-1185">Reference proteome</keyword>